<name>A0ABT6MHJ9_9NOCA</name>
<comment type="caution">
    <text evidence="3">The sequence shown here is derived from an EMBL/GenBank/DDBJ whole genome shotgun (WGS) entry which is preliminary data.</text>
</comment>
<keyword evidence="2" id="KW-0812">Transmembrane</keyword>
<evidence type="ECO:0000313" key="4">
    <source>
        <dbReference type="Proteomes" id="UP001160334"/>
    </source>
</evidence>
<evidence type="ECO:0000256" key="2">
    <source>
        <dbReference type="SAM" id="Phobius"/>
    </source>
</evidence>
<feature type="transmembrane region" description="Helical" evidence="2">
    <location>
        <begin position="86"/>
        <end position="108"/>
    </location>
</feature>
<keyword evidence="2" id="KW-0472">Membrane</keyword>
<feature type="compositionally biased region" description="Basic and acidic residues" evidence="1">
    <location>
        <begin position="152"/>
        <end position="161"/>
    </location>
</feature>
<keyword evidence="4" id="KW-1185">Reference proteome</keyword>
<dbReference type="EMBL" id="JARXVC010000016">
    <property type="protein sequence ID" value="MDH6283787.1"/>
    <property type="molecule type" value="Genomic_DNA"/>
</dbReference>
<protein>
    <submittedName>
        <fullName evidence="3">Uncharacterized protein</fullName>
    </submittedName>
</protein>
<dbReference type="RefSeq" id="WP_280763044.1">
    <property type="nucleotide sequence ID" value="NZ_JARXVC010000016.1"/>
</dbReference>
<proteinExistence type="predicted"/>
<reference evidence="3 4" key="1">
    <citation type="submission" date="2023-04" db="EMBL/GenBank/DDBJ databases">
        <title>Forest soil microbial communities from Buena Vista Peninsula, Colon Province, Panama.</title>
        <authorList>
            <person name="Bouskill N."/>
        </authorList>
    </citation>
    <scope>NUCLEOTIDE SEQUENCE [LARGE SCALE GENOMIC DNA]</scope>
    <source>
        <strain evidence="3 4">CFH S0262</strain>
    </source>
</reference>
<accession>A0ABT6MHJ9</accession>
<feature type="transmembrane region" description="Helical" evidence="2">
    <location>
        <begin position="120"/>
        <end position="137"/>
    </location>
</feature>
<feature type="transmembrane region" description="Helical" evidence="2">
    <location>
        <begin position="42"/>
        <end position="66"/>
    </location>
</feature>
<evidence type="ECO:0000313" key="3">
    <source>
        <dbReference type="EMBL" id="MDH6283787.1"/>
    </source>
</evidence>
<dbReference type="Proteomes" id="UP001160334">
    <property type="component" value="Unassembled WGS sequence"/>
</dbReference>
<organism evidence="3 4">
    <name type="scientific">Prescottella agglutinans</name>
    <dbReference type="NCBI Taxonomy" id="1644129"/>
    <lineage>
        <taxon>Bacteria</taxon>
        <taxon>Bacillati</taxon>
        <taxon>Actinomycetota</taxon>
        <taxon>Actinomycetes</taxon>
        <taxon>Mycobacteriales</taxon>
        <taxon>Nocardiaceae</taxon>
        <taxon>Prescottella</taxon>
    </lineage>
</organism>
<keyword evidence="2" id="KW-1133">Transmembrane helix</keyword>
<sequence>MAARRADAPPPSFTLWKEILVAYLAPASTAGLGGLVTGQTDLIVAAFTSIGGTSALVAAMVCSWHLRAPQRMRPITGSGAWRTTKFGVGAGIAALTATLVLGVLWRALVDSPLPAWTSRLVLDLPISATIATAMVTWRWERIRRRTAPGRGRTHEPPHRGGEPATPIKEGTTS</sequence>
<feature type="transmembrane region" description="Helical" evidence="2">
    <location>
        <begin position="20"/>
        <end position="36"/>
    </location>
</feature>
<evidence type="ECO:0000256" key="1">
    <source>
        <dbReference type="SAM" id="MobiDB-lite"/>
    </source>
</evidence>
<gene>
    <name evidence="3" type="ORF">M2280_005038</name>
</gene>
<feature type="region of interest" description="Disordered" evidence="1">
    <location>
        <begin position="146"/>
        <end position="173"/>
    </location>
</feature>